<dbReference type="STRING" id="1484.SA87_06535"/>
<gene>
    <name evidence="2" type="ORF">HSCHL_2138</name>
    <name evidence="1" type="ORF">SA87_06535</name>
</gene>
<dbReference type="OrthoDB" id="37369at2"/>
<comment type="caution">
    <text evidence="2">The sequence shown here is derived from an EMBL/GenBank/DDBJ whole genome shotgun (WGS) entry which is preliminary data.</text>
</comment>
<reference evidence="2 4" key="2">
    <citation type="submission" date="2017-08" db="EMBL/GenBank/DDBJ databases">
        <title>Burning lignite coal seam in the remote Altai Mountains harbors a hydrogen-driven thermophilic microbial community.</title>
        <authorList>
            <person name="Kadnikov V.V."/>
            <person name="Mardanov A.V."/>
            <person name="Ivasenko D."/>
            <person name="Beletsky A.V."/>
            <person name="Karnachuk O.V."/>
            <person name="Ravin N.V."/>
        </authorList>
    </citation>
    <scope>NUCLEOTIDE SEQUENCE [LARGE SCALE GENOMIC DNA]</scope>
    <source>
        <strain evidence="2">AL33</strain>
    </source>
</reference>
<sequence length="157" mass="17616">MLFISPTDGRLSIAEMLAAIERFIAVDEAGRYKLIIGTDSQTHHGETLFVTAVIVHRIGKGARFFFHRQSRPPVQDLRQRVYLETAASLETVQRMQRDPAFQRIIDLPIEIHVDIGTTGATRSMIQEIVGWVTSVGYTVKIKPQSYGASAVADRYTK</sequence>
<dbReference type="Proteomes" id="UP000244180">
    <property type="component" value="Unassembled WGS sequence"/>
</dbReference>
<dbReference type="Pfam" id="PF04308">
    <property type="entry name" value="RNaseH_like"/>
    <property type="match status" value="1"/>
</dbReference>
<protein>
    <submittedName>
        <fullName evidence="2">DUF458 domain-containing protein</fullName>
    </submittedName>
</protein>
<dbReference type="PANTHER" id="PTHR39961">
    <property type="entry name" value="HYPOTHETICAL CYTOSOLIC PROTEIN"/>
    <property type="match status" value="1"/>
</dbReference>
<dbReference type="EMBL" id="PEBV01000017">
    <property type="protein sequence ID" value="PTQ53061.1"/>
    <property type="molecule type" value="Genomic_DNA"/>
</dbReference>
<accession>A0A132N1B8</accession>
<reference evidence="1 3" key="1">
    <citation type="submission" date="2015-09" db="EMBL/GenBank/DDBJ databases">
        <title>Draft genome sequence of Hydrogenibacillus schlegelii DSM 2000.</title>
        <authorList>
            <person name="Hemp J."/>
        </authorList>
    </citation>
    <scope>NUCLEOTIDE SEQUENCE [LARGE SCALE GENOMIC DNA]</scope>
    <source>
        <strain evidence="1 3">MA 48</strain>
    </source>
</reference>
<evidence type="ECO:0000313" key="1">
    <source>
        <dbReference type="EMBL" id="OAR04118.1"/>
    </source>
</evidence>
<evidence type="ECO:0000313" key="4">
    <source>
        <dbReference type="Proteomes" id="UP000244180"/>
    </source>
</evidence>
<proteinExistence type="predicted"/>
<organism evidence="2 4">
    <name type="scientific">Hydrogenibacillus schlegelii</name>
    <name type="common">Bacillus schlegelii</name>
    <dbReference type="NCBI Taxonomy" id="1484"/>
    <lineage>
        <taxon>Bacteria</taxon>
        <taxon>Bacillati</taxon>
        <taxon>Bacillota</taxon>
        <taxon>Bacilli</taxon>
        <taxon>Bacillales</taxon>
        <taxon>Bacillales Family X. Incertae Sedis</taxon>
        <taxon>Hydrogenibacillus</taxon>
    </lineage>
</organism>
<dbReference type="RefSeq" id="WP_066201282.1">
    <property type="nucleotide sequence ID" value="NZ_CBCSAS010000014.1"/>
</dbReference>
<dbReference type="Proteomes" id="UP000243024">
    <property type="component" value="Unassembled WGS sequence"/>
</dbReference>
<keyword evidence="3" id="KW-1185">Reference proteome</keyword>
<evidence type="ECO:0000313" key="2">
    <source>
        <dbReference type="EMBL" id="PTQ53061.1"/>
    </source>
</evidence>
<evidence type="ECO:0000313" key="3">
    <source>
        <dbReference type="Proteomes" id="UP000243024"/>
    </source>
</evidence>
<dbReference type="PANTHER" id="PTHR39961:SF1">
    <property type="entry name" value="DUF458 DOMAIN-CONTAINING PROTEIN"/>
    <property type="match status" value="1"/>
</dbReference>
<dbReference type="EMBL" id="JXBB01000023">
    <property type="protein sequence ID" value="OAR04118.1"/>
    <property type="molecule type" value="Genomic_DNA"/>
</dbReference>
<dbReference type="InterPro" id="IPR007405">
    <property type="entry name" value="Phage_KVP40_Orf299"/>
</dbReference>
<name>A0A132N1B8_HYDSH</name>
<dbReference type="AlphaFoldDB" id="A0A132N1B8"/>